<dbReference type="EMBL" id="LS483250">
    <property type="protein sequence ID" value="SQD77044.1"/>
    <property type="molecule type" value="Genomic_DNA"/>
</dbReference>
<dbReference type="KEGG" id="mya:MORIYA_0566"/>
<gene>
    <name evidence="1" type="ORF">MORIYA_0566</name>
</gene>
<evidence type="ECO:0000313" key="1">
    <source>
        <dbReference type="EMBL" id="SQD77044.1"/>
    </source>
</evidence>
<name>A0A330LJ71_9GAMM</name>
<evidence type="ECO:0000313" key="2">
    <source>
        <dbReference type="Proteomes" id="UP000250163"/>
    </source>
</evidence>
<reference evidence="2" key="1">
    <citation type="submission" date="2018-05" db="EMBL/GenBank/DDBJ databases">
        <authorList>
            <person name="Cea G.-C."/>
            <person name="William W."/>
        </authorList>
    </citation>
    <scope>NUCLEOTIDE SEQUENCE [LARGE SCALE GENOMIC DNA]</scope>
    <source>
        <strain evidence="2">DB21MT 5</strain>
    </source>
</reference>
<dbReference type="Proteomes" id="UP000250163">
    <property type="component" value="Chromosome MORIYA"/>
</dbReference>
<dbReference type="AlphaFoldDB" id="A0A330LJ71"/>
<organism evidence="1 2">
    <name type="scientific">Moritella yayanosii</name>
    <dbReference type="NCBI Taxonomy" id="69539"/>
    <lineage>
        <taxon>Bacteria</taxon>
        <taxon>Pseudomonadati</taxon>
        <taxon>Pseudomonadota</taxon>
        <taxon>Gammaproteobacteria</taxon>
        <taxon>Alteromonadales</taxon>
        <taxon>Moritellaceae</taxon>
        <taxon>Moritella</taxon>
    </lineage>
</organism>
<protein>
    <submittedName>
        <fullName evidence="1">Uncharacterized protein</fullName>
    </submittedName>
</protein>
<keyword evidence="2" id="KW-1185">Reference proteome</keyword>
<accession>A0A330LJ71</accession>
<sequence>MEPSVNTIALALQMTLLPHCILAENEGLSKIPDIFLYQIM</sequence>
<proteinExistence type="predicted"/>